<name>A0A434AWJ3_9BACT</name>
<dbReference type="CDD" id="cd00158">
    <property type="entry name" value="RHOD"/>
    <property type="match status" value="1"/>
</dbReference>
<dbReference type="AlphaFoldDB" id="A0A434AWJ3"/>
<organism evidence="3 4">
    <name type="scientific">Ancylomarina longa</name>
    <dbReference type="NCBI Taxonomy" id="2487017"/>
    <lineage>
        <taxon>Bacteria</taxon>
        <taxon>Pseudomonadati</taxon>
        <taxon>Bacteroidota</taxon>
        <taxon>Bacteroidia</taxon>
        <taxon>Marinilabiliales</taxon>
        <taxon>Marinifilaceae</taxon>
        <taxon>Ancylomarina</taxon>
    </lineage>
</organism>
<dbReference type="InterPro" id="IPR036873">
    <property type="entry name" value="Rhodanese-like_dom_sf"/>
</dbReference>
<reference evidence="3 4" key="1">
    <citation type="submission" date="2018-11" db="EMBL/GenBank/DDBJ databases">
        <title>Parancylomarina longa gen. nov., sp. nov., isolated from sediments of southern Okinawa.</title>
        <authorList>
            <person name="Fu T."/>
        </authorList>
    </citation>
    <scope>NUCLEOTIDE SEQUENCE [LARGE SCALE GENOMIC DNA]</scope>
    <source>
        <strain evidence="3 4">T3-2 S1-C</strain>
    </source>
</reference>
<protein>
    <submittedName>
        <fullName evidence="3">Rhodanese-like domain-containing protein</fullName>
    </submittedName>
</protein>
<dbReference type="EMBL" id="RJJX01000006">
    <property type="protein sequence ID" value="RUT78852.1"/>
    <property type="molecule type" value="Genomic_DNA"/>
</dbReference>
<evidence type="ECO:0000313" key="4">
    <source>
        <dbReference type="Proteomes" id="UP000282985"/>
    </source>
</evidence>
<dbReference type="SMART" id="SM00450">
    <property type="entry name" value="RHOD"/>
    <property type="match status" value="1"/>
</dbReference>
<dbReference type="Gene3D" id="3.40.250.10">
    <property type="entry name" value="Rhodanese-like domain"/>
    <property type="match status" value="1"/>
</dbReference>
<feature type="domain" description="Rhodanese" evidence="2">
    <location>
        <begin position="41"/>
        <end position="130"/>
    </location>
</feature>
<dbReference type="Pfam" id="PF00581">
    <property type="entry name" value="Rhodanese"/>
    <property type="match status" value="1"/>
</dbReference>
<dbReference type="InterPro" id="IPR001763">
    <property type="entry name" value="Rhodanese-like_dom"/>
</dbReference>
<comment type="caution">
    <text evidence="3">The sequence shown here is derived from an EMBL/GenBank/DDBJ whole genome shotgun (WGS) entry which is preliminary data.</text>
</comment>
<dbReference type="OrthoDB" id="1450994at2"/>
<dbReference type="PROSITE" id="PS50206">
    <property type="entry name" value="RHODANESE_3"/>
    <property type="match status" value="1"/>
</dbReference>
<evidence type="ECO:0000313" key="3">
    <source>
        <dbReference type="EMBL" id="RUT78852.1"/>
    </source>
</evidence>
<feature type="signal peptide" evidence="1">
    <location>
        <begin position="1"/>
        <end position="22"/>
    </location>
</feature>
<sequence length="130" mass="14920">MLIHKYLLIILILFFVSPAAFAQSDTVRQLDAPQFNRILHLNSKARCIDVRLHKAFLKEHIKGAYSAETSDILFHLIDSLGTDKVYLLYCKYGERSLMAGKLIYKKRGIHVLSMEYGLDDWKASGFTLVK</sequence>
<keyword evidence="4" id="KW-1185">Reference proteome</keyword>
<evidence type="ECO:0000259" key="2">
    <source>
        <dbReference type="PROSITE" id="PS50206"/>
    </source>
</evidence>
<gene>
    <name evidence="3" type="ORF">DLK05_06895</name>
</gene>
<evidence type="ECO:0000256" key="1">
    <source>
        <dbReference type="SAM" id="SignalP"/>
    </source>
</evidence>
<accession>A0A434AWJ3</accession>
<keyword evidence="1" id="KW-0732">Signal</keyword>
<proteinExistence type="predicted"/>
<dbReference type="SUPFAM" id="SSF52821">
    <property type="entry name" value="Rhodanese/Cell cycle control phosphatase"/>
    <property type="match status" value="1"/>
</dbReference>
<feature type="chain" id="PRO_5019549269" evidence="1">
    <location>
        <begin position="23"/>
        <end position="130"/>
    </location>
</feature>
<dbReference type="Proteomes" id="UP000282985">
    <property type="component" value="Unassembled WGS sequence"/>
</dbReference>
<dbReference type="RefSeq" id="WP_127343253.1">
    <property type="nucleotide sequence ID" value="NZ_RJJX01000006.1"/>
</dbReference>